<evidence type="ECO:0000256" key="3">
    <source>
        <dbReference type="ARBA" id="ARBA00022630"/>
    </source>
</evidence>
<keyword evidence="5" id="KW-0560">Oxidoreductase</keyword>
<dbReference type="Gene3D" id="3.40.462.20">
    <property type="match status" value="1"/>
</dbReference>
<dbReference type="eggNOG" id="arCOG00340">
    <property type="taxonomic scope" value="Archaea"/>
</dbReference>
<comment type="similarity">
    <text evidence="2">Belongs to the oxygen-dependent FAD-linked oxidoreductase family.</text>
</comment>
<dbReference type="PANTHER" id="PTHR42973:SF39">
    <property type="entry name" value="FAD-BINDING PCMH-TYPE DOMAIN-CONTAINING PROTEIN"/>
    <property type="match status" value="1"/>
</dbReference>
<dbReference type="GO" id="GO:0071949">
    <property type="term" value="F:FAD binding"/>
    <property type="evidence" value="ECO:0007669"/>
    <property type="project" value="InterPro"/>
</dbReference>
<organism evidence="7 8">
    <name type="scientific">Halogeometricum pallidum JCM 14848</name>
    <dbReference type="NCBI Taxonomy" id="1227487"/>
    <lineage>
        <taxon>Archaea</taxon>
        <taxon>Methanobacteriati</taxon>
        <taxon>Methanobacteriota</taxon>
        <taxon>Stenosarchaea group</taxon>
        <taxon>Halobacteria</taxon>
        <taxon>Halobacteriales</taxon>
        <taxon>Haloferacaceae</taxon>
        <taxon>Halogeometricum</taxon>
    </lineage>
</organism>
<dbReference type="Gene3D" id="3.30.465.10">
    <property type="match status" value="1"/>
</dbReference>
<dbReference type="Pfam" id="PF01565">
    <property type="entry name" value="FAD_binding_4"/>
    <property type="match status" value="1"/>
</dbReference>
<sequence length="136" mass="14982">MTLGGGFGWLSRRYGLTADNLRRADVVTADGRLVHASEDENSDLFWGLRGGGNFGVVTSFEFDLHEVGPEVLSGLLVRPFDDTAEVMAAYREFVADAPDQITAWMVIRHAPPLYRSFRRCGTARRCSSSPSITTVL</sequence>
<dbReference type="Proteomes" id="UP000011513">
    <property type="component" value="Unassembled WGS sequence"/>
</dbReference>
<dbReference type="InterPro" id="IPR016166">
    <property type="entry name" value="FAD-bd_PCMH"/>
</dbReference>
<dbReference type="GO" id="GO:0016491">
    <property type="term" value="F:oxidoreductase activity"/>
    <property type="evidence" value="ECO:0007669"/>
    <property type="project" value="UniProtKB-KW"/>
</dbReference>
<comment type="caution">
    <text evidence="7">The sequence shown here is derived from an EMBL/GenBank/DDBJ whole genome shotgun (WGS) entry which is preliminary data.</text>
</comment>
<dbReference type="SUPFAM" id="SSF56176">
    <property type="entry name" value="FAD-binding/transporter-associated domain-like"/>
    <property type="match status" value="1"/>
</dbReference>
<accession>M0DAC8</accession>
<dbReference type="InterPro" id="IPR016169">
    <property type="entry name" value="FAD-bd_PCMH_sub2"/>
</dbReference>
<dbReference type="PROSITE" id="PS51387">
    <property type="entry name" value="FAD_PCMH"/>
    <property type="match status" value="1"/>
</dbReference>
<feature type="domain" description="FAD-binding PCMH-type" evidence="6">
    <location>
        <begin position="1"/>
        <end position="67"/>
    </location>
</feature>
<gene>
    <name evidence="7" type="ORF">C474_06442</name>
</gene>
<name>M0DAC8_HALPD</name>
<dbReference type="EMBL" id="AOIV01000011">
    <property type="protein sequence ID" value="ELZ32440.1"/>
    <property type="molecule type" value="Genomic_DNA"/>
</dbReference>
<comment type="cofactor">
    <cofactor evidence="1">
        <name>FAD</name>
        <dbReference type="ChEBI" id="CHEBI:57692"/>
    </cofactor>
</comment>
<dbReference type="InterPro" id="IPR036318">
    <property type="entry name" value="FAD-bd_PCMH-like_sf"/>
</dbReference>
<dbReference type="InParanoid" id="M0DAC8"/>
<evidence type="ECO:0000256" key="5">
    <source>
        <dbReference type="ARBA" id="ARBA00023002"/>
    </source>
</evidence>
<evidence type="ECO:0000313" key="7">
    <source>
        <dbReference type="EMBL" id="ELZ32440.1"/>
    </source>
</evidence>
<dbReference type="InterPro" id="IPR006094">
    <property type="entry name" value="Oxid_FAD_bind_N"/>
</dbReference>
<keyword evidence="4" id="KW-0274">FAD</keyword>
<evidence type="ECO:0000313" key="8">
    <source>
        <dbReference type="Proteomes" id="UP000011513"/>
    </source>
</evidence>
<evidence type="ECO:0000256" key="2">
    <source>
        <dbReference type="ARBA" id="ARBA00005466"/>
    </source>
</evidence>
<keyword evidence="8" id="KW-1185">Reference proteome</keyword>
<evidence type="ECO:0000259" key="6">
    <source>
        <dbReference type="PROSITE" id="PS51387"/>
    </source>
</evidence>
<dbReference type="PANTHER" id="PTHR42973">
    <property type="entry name" value="BINDING OXIDOREDUCTASE, PUTATIVE (AFU_ORTHOLOGUE AFUA_1G17690)-RELATED"/>
    <property type="match status" value="1"/>
</dbReference>
<dbReference type="AlphaFoldDB" id="M0DAC8"/>
<proteinExistence type="inferred from homology"/>
<evidence type="ECO:0000256" key="4">
    <source>
        <dbReference type="ARBA" id="ARBA00022827"/>
    </source>
</evidence>
<dbReference type="InterPro" id="IPR050416">
    <property type="entry name" value="FAD-linked_Oxidoreductase"/>
</dbReference>
<evidence type="ECO:0000256" key="1">
    <source>
        <dbReference type="ARBA" id="ARBA00001974"/>
    </source>
</evidence>
<reference evidence="7 8" key="1">
    <citation type="journal article" date="2014" name="PLoS Genet.">
        <title>Phylogenetically driven sequencing of extremely halophilic archaea reveals strategies for static and dynamic osmo-response.</title>
        <authorList>
            <person name="Becker E.A."/>
            <person name="Seitzer P.M."/>
            <person name="Tritt A."/>
            <person name="Larsen D."/>
            <person name="Krusor M."/>
            <person name="Yao A.I."/>
            <person name="Wu D."/>
            <person name="Madern D."/>
            <person name="Eisen J.A."/>
            <person name="Darling A.E."/>
            <person name="Facciotti M.T."/>
        </authorList>
    </citation>
    <scope>NUCLEOTIDE SEQUENCE [LARGE SCALE GENOMIC DNA]</scope>
    <source>
        <strain evidence="7 8">JCM 14848</strain>
    </source>
</reference>
<keyword evidence="3" id="KW-0285">Flavoprotein</keyword>
<protein>
    <submittedName>
        <fullName evidence="7">FAD linked oxidase domain-containing protein</fullName>
    </submittedName>
</protein>